<proteinExistence type="predicted"/>
<dbReference type="PANTHER" id="PTHR40940:SF1">
    <property type="entry name" value="PROTEIN BATD"/>
    <property type="match status" value="1"/>
</dbReference>
<dbReference type="InterPro" id="IPR025738">
    <property type="entry name" value="BatD"/>
</dbReference>
<evidence type="ECO:0000313" key="3">
    <source>
        <dbReference type="EMBL" id="MBN7797856.1"/>
    </source>
</evidence>
<dbReference type="PANTHER" id="PTHR40940">
    <property type="entry name" value="PROTEIN BATD-RELATED"/>
    <property type="match status" value="1"/>
</dbReference>
<feature type="transmembrane region" description="Helical" evidence="1">
    <location>
        <begin position="295"/>
        <end position="315"/>
    </location>
</feature>
<protein>
    <submittedName>
        <fullName evidence="3">BatD family protein</fullName>
    </submittedName>
</protein>
<feature type="chain" id="PRO_5037533298" evidence="2">
    <location>
        <begin position="23"/>
        <end position="350"/>
    </location>
</feature>
<keyword evidence="1" id="KW-1133">Transmembrane helix</keyword>
<name>A0A939DGP9_9GAMM</name>
<keyword evidence="1" id="KW-0812">Transmembrane</keyword>
<gene>
    <name evidence="3" type="ORF">JYP50_14695</name>
</gene>
<keyword evidence="1" id="KW-0472">Membrane</keyword>
<evidence type="ECO:0000256" key="2">
    <source>
        <dbReference type="SAM" id="SignalP"/>
    </source>
</evidence>
<accession>A0A939DGP9</accession>
<evidence type="ECO:0000256" key="1">
    <source>
        <dbReference type="SAM" id="Phobius"/>
    </source>
</evidence>
<dbReference type="EMBL" id="JAFKCZ010000010">
    <property type="protein sequence ID" value="MBN7797856.1"/>
    <property type="molecule type" value="Genomic_DNA"/>
</dbReference>
<dbReference type="AlphaFoldDB" id="A0A939DGP9"/>
<dbReference type="Proteomes" id="UP000664303">
    <property type="component" value="Unassembled WGS sequence"/>
</dbReference>
<feature type="signal peptide" evidence="2">
    <location>
        <begin position="1"/>
        <end position="22"/>
    </location>
</feature>
<evidence type="ECO:0000313" key="4">
    <source>
        <dbReference type="Proteomes" id="UP000664303"/>
    </source>
</evidence>
<dbReference type="RefSeq" id="WP_206561301.1">
    <property type="nucleotide sequence ID" value="NZ_JAFKCZ010000010.1"/>
</dbReference>
<organism evidence="3 4">
    <name type="scientific">Parahaliea mediterranea</name>
    <dbReference type="NCBI Taxonomy" id="651086"/>
    <lineage>
        <taxon>Bacteria</taxon>
        <taxon>Pseudomonadati</taxon>
        <taxon>Pseudomonadota</taxon>
        <taxon>Gammaproteobacteria</taxon>
        <taxon>Cellvibrionales</taxon>
        <taxon>Halieaceae</taxon>
        <taxon>Parahaliea</taxon>
    </lineage>
</organism>
<reference evidence="3" key="1">
    <citation type="submission" date="2021-02" db="EMBL/GenBank/DDBJ databases">
        <title>PHA producing bacteria isolated from coastal sediment in Guangdong, Shenzhen.</title>
        <authorList>
            <person name="Zheng W."/>
            <person name="Yu S."/>
            <person name="Huang Y."/>
        </authorList>
    </citation>
    <scope>NUCLEOTIDE SEQUENCE</scope>
    <source>
        <strain evidence="3">TN14-10</strain>
    </source>
</reference>
<keyword evidence="2" id="KW-0732">Signal</keyword>
<keyword evidence="4" id="KW-1185">Reference proteome</keyword>
<sequence length="350" mass="37784">MSAWRWSILALLMGFAALPAGAATVADLVAAGRLTVTSELQPATGLVPGQRASLYLTVSTDRWFAGGTRIDIPEVPGLVILQTNAFAANNSTTQNGQTWVSQRWTLDVYATDEGRFRTGPIDLRVQVHTGEAVARGTIEAPSVTVTASVPPALDAAQWVAAPAFAARQTLEPAGTALRPGDAITRTVTLEAEDVLDKMLPEIAPGDFEGLAAYPEPPRLDSSSNRGRIRARRVQAITYVAERPGEYQLPGYQFSWWDTGNARLQTVTLEPVALTVSGTPANEDGRFLSRISPRHWAMAGAALGLFLLVAAAWRLLPRGRLAAAAAGLWRAAGEHWRRWRAPALPRINPWR</sequence>
<comment type="caution">
    <text evidence="3">The sequence shown here is derived from an EMBL/GenBank/DDBJ whole genome shotgun (WGS) entry which is preliminary data.</text>
</comment>